<evidence type="ECO:0000259" key="1">
    <source>
        <dbReference type="PROSITE" id="PS51085"/>
    </source>
</evidence>
<feature type="domain" description="2Fe-2S ferredoxin-type" evidence="1">
    <location>
        <begin position="18"/>
        <end position="116"/>
    </location>
</feature>
<proteinExistence type="predicted"/>
<comment type="caution">
    <text evidence="2">The sequence shown here is derived from an EMBL/GenBank/DDBJ whole genome shotgun (WGS) entry which is preliminary data.</text>
</comment>
<dbReference type="InterPro" id="IPR036010">
    <property type="entry name" value="2Fe-2S_ferredoxin-like_sf"/>
</dbReference>
<accession>A0A833JCM4</accession>
<protein>
    <submittedName>
        <fullName evidence="2">2Fe-2S iron-sulfur cluster binding domain-containing protein</fullName>
    </submittedName>
</protein>
<dbReference type="CDD" id="cd00207">
    <property type="entry name" value="fer2"/>
    <property type="match status" value="1"/>
</dbReference>
<dbReference type="InterPro" id="IPR012675">
    <property type="entry name" value="Beta-grasp_dom_sf"/>
</dbReference>
<dbReference type="InterPro" id="IPR001041">
    <property type="entry name" value="2Fe-2S_ferredoxin-type"/>
</dbReference>
<organism evidence="2 3">
    <name type="scientific">Fluviispira multicolorata</name>
    <dbReference type="NCBI Taxonomy" id="2654512"/>
    <lineage>
        <taxon>Bacteria</taxon>
        <taxon>Pseudomonadati</taxon>
        <taxon>Bdellovibrionota</taxon>
        <taxon>Oligoflexia</taxon>
        <taxon>Silvanigrellales</taxon>
        <taxon>Silvanigrellaceae</taxon>
        <taxon>Fluviispira</taxon>
    </lineage>
</organism>
<dbReference type="EMBL" id="WFLN01000006">
    <property type="protein sequence ID" value="KAB8030806.1"/>
    <property type="molecule type" value="Genomic_DNA"/>
</dbReference>
<dbReference type="Proteomes" id="UP000442694">
    <property type="component" value="Unassembled WGS sequence"/>
</dbReference>
<reference evidence="2 3" key="1">
    <citation type="submission" date="2019-10" db="EMBL/GenBank/DDBJ databases">
        <title>New genus of Silvanigrellaceae.</title>
        <authorList>
            <person name="Pitt A."/>
            <person name="Hahn M.W."/>
        </authorList>
    </citation>
    <scope>NUCLEOTIDE SEQUENCE [LARGE SCALE GENOMIC DNA]</scope>
    <source>
        <strain evidence="2 3">33A1-SZDP</strain>
    </source>
</reference>
<dbReference type="AlphaFoldDB" id="A0A833JCM4"/>
<evidence type="ECO:0000313" key="3">
    <source>
        <dbReference type="Proteomes" id="UP000442694"/>
    </source>
</evidence>
<dbReference type="Gene3D" id="3.10.20.30">
    <property type="match status" value="1"/>
</dbReference>
<dbReference type="GO" id="GO:0051536">
    <property type="term" value="F:iron-sulfur cluster binding"/>
    <property type="evidence" value="ECO:0007669"/>
    <property type="project" value="InterPro"/>
</dbReference>
<sequence>MRSFMEKIPTKETLAKLITVTVLNKAGNKIDEFQMRGGTNLWVFIRKRGLPIGSACSGVGVCGACHLKVTEITPQSISIQNEFEKETLIKNQKPTDERLACLCRISGDIIIQADYW</sequence>
<name>A0A833JCM4_9BACT</name>
<keyword evidence="3" id="KW-1185">Reference proteome</keyword>
<dbReference type="PROSITE" id="PS51085">
    <property type="entry name" value="2FE2S_FER_2"/>
    <property type="match status" value="1"/>
</dbReference>
<gene>
    <name evidence="2" type="ORF">GCL57_07480</name>
</gene>
<dbReference type="Pfam" id="PF00111">
    <property type="entry name" value="Fer2"/>
    <property type="match status" value="1"/>
</dbReference>
<dbReference type="SUPFAM" id="SSF54292">
    <property type="entry name" value="2Fe-2S ferredoxin-like"/>
    <property type="match status" value="1"/>
</dbReference>
<evidence type="ECO:0000313" key="2">
    <source>
        <dbReference type="EMBL" id="KAB8030806.1"/>
    </source>
</evidence>